<accession>A0A2R4MGG8</accession>
<dbReference type="EMBL" id="CP021330">
    <property type="protein sequence ID" value="AVX05100.1"/>
    <property type="molecule type" value="Genomic_DNA"/>
</dbReference>
<name>A0A2R4MGG8_9HYPH</name>
<evidence type="ECO:0000313" key="3">
    <source>
        <dbReference type="Proteomes" id="UP000258927"/>
    </source>
</evidence>
<proteinExistence type="predicted"/>
<feature type="transmembrane region" description="Helical" evidence="1">
    <location>
        <begin position="117"/>
        <end position="134"/>
    </location>
</feature>
<evidence type="ECO:0000256" key="1">
    <source>
        <dbReference type="SAM" id="Phobius"/>
    </source>
</evidence>
<feature type="transmembrane region" description="Helical" evidence="1">
    <location>
        <begin position="80"/>
        <end position="97"/>
    </location>
</feature>
<dbReference type="Proteomes" id="UP000258927">
    <property type="component" value="Chromosome"/>
</dbReference>
<protein>
    <submittedName>
        <fullName evidence="2">UPF0394 membrane protein</fullName>
    </submittedName>
</protein>
<feature type="transmembrane region" description="Helical" evidence="1">
    <location>
        <begin position="41"/>
        <end position="60"/>
    </location>
</feature>
<keyword evidence="1" id="KW-1133">Transmembrane helix</keyword>
<sequence>MRLISFYAIGLVFGMGIALSGMANPAKVLNFFDVAGNWDPSLLLVMISAWLVTVVGYFFVLKRPKPVWAEVFSLPQAKQIDLPLIGGATVFGIGWGLTGYCPGGSIPALGLGLPEPFIFVAAMIGGIIFAKFLRSRATFAQTVRNSN</sequence>
<keyword evidence="3" id="KW-1185">Reference proteome</keyword>
<dbReference type="RefSeq" id="WP_027833494.1">
    <property type="nucleotide sequence ID" value="NZ_CP021330.1"/>
</dbReference>
<dbReference type="STRING" id="1122213.GCA_000423365_00224"/>
<gene>
    <name evidence="2" type="ORF">MXMO3_02588</name>
</gene>
<dbReference type="KEGG" id="mmyr:MXMO3_02588"/>
<dbReference type="InterPro" id="IPR046513">
    <property type="entry name" value="DUF6691"/>
</dbReference>
<evidence type="ECO:0000313" key="2">
    <source>
        <dbReference type="EMBL" id="AVX05100.1"/>
    </source>
</evidence>
<keyword evidence="1" id="KW-0472">Membrane</keyword>
<reference evidence="2 3" key="1">
    <citation type="submission" date="2017-05" db="EMBL/GenBank/DDBJ databases">
        <title>Genome Analysis of Maritalea myrionectae HL2708#5.</title>
        <authorList>
            <consortium name="Cotde Inc.-PKNU"/>
            <person name="Jang D."/>
            <person name="Oh H.-M."/>
        </authorList>
    </citation>
    <scope>NUCLEOTIDE SEQUENCE [LARGE SCALE GENOMIC DNA]</scope>
    <source>
        <strain evidence="2 3">HL2708#5</strain>
    </source>
</reference>
<dbReference type="AlphaFoldDB" id="A0A2R4MGG8"/>
<dbReference type="Pfam" id="PF20398">
    <property type="entry name" value="DUF6691"/>
    <property type="match status" value="1"/>
</dbReference>
<keyword evidence="1" id="KW-0812">Transmembrane</keyword>
<organism evidence="2 3">
    <name type="scientific">Maritalea myrionectae</name>
    <dbReference type="NCBI Taxonomy" id="454601"/>
    <lineage>
        <taxon>Bacteria</taxon>
        <taxon>Pseudomonadati</taxon>
        <taxon>Pseudomonadota</taxon>
        <taxon>Alphaproteobacteria</taxon>
        <taxon>Hyphomicrobiales</taxon>
        <taxon>Devosiaceae</taxon>
        <taxon>Maritalea</taxon>
    </lineage>
</organism>